<dbReference type="PANTHER" id="PTHR45528">
    <property type="entry name" value="SENSOR HISTIDINE KINASE CPXA"/>
    <property type="match status" value="1"/>
</dbReference>
<evidence type="ECO:0000259" key="17">
    <source>
        <dbReference type="PROSITE" id="PS50885"/>
    </source>
</evidence>
<dbReference type="Pfam" id="PF02518">
    <property type="entry name" value="HATPase_c"/>
    <property type="match status" value="1"/>
</dbReference>
<dbReference type="InterPro" id="IPR036890">
    <property type="entry name" value="HATPase_C_sf"/>
</dbReference>
<keyword evidence="10" id="KW-0067">ATP-binding</keyword>
<feature type="domain" description="HAMP" evidence="17">
    <location>
        <begin position="216"/>
        <end position="270"/>
    </location>
</feature>
<name>A0AAE3DEW9_9FIRM</name>
<keyword evidence="14" id="KW-0175">Coiled coil</keyword>
<protein>
    <recommendedName>
        <fullName evidence="3">histidine kinase</fullName>
        <ecNumber evidence="3">2.7.13.3</ecNumber>
    </recommendedName>
</protein>
<evidence type="ECO:0000256" key="3">
    <source>
        <dbReference type="ARBA" id="ARBA00012438"/>
    </source>
</evidence>
<evidence type="ECO:0000256" key="15">
    <source>
        <dbReference type="SAM" id="Phobius"/>
    </source>
</evidence>
<dbReference type="Gene3D" id="1.10.287.130">
    <property type="match status" value="1"/>
</dbReference>
<dbReference type="InterPro" id="IPR003661">
    <property type="entry name" value="HisK_dim/P_dom"/>
</dbReference>
<feature type="transmembrane region" description="Helical" evidence="15">
    <location>
        <begin position="173"/>
        <end position="195"/>
    </location>
</feature>
<dbReference type="InterPro" id="IPR036097">
    <property type="entry name" value="HisK_dim/P_sf"/>
</dbReference>
<dbReference type="PROSITE" id="PS50885">
    <property type="entry name" value="HAMP"/>
    <property type="match status" value="1"/>
</dbReference>
<dbReference type="GO" id="GO:0005524">
    <property type="term" value="F:ATP binding"/>
    <property type="evidence" value="ECO:0007669"/>
    <property type="project" value="UniProtKB-KW"/>
</dbReference>
<feature type="transmembrane region" description="Helical" evidence="15">
    <location>
        <begin position="201"/>
        <end position="222"/>
    </location>
</feature>
<evidence type="ECO:0000313" key="18">
    <source>
        <dbReference type="EMBL" id="MCC2130025.1"/>
    </source>
</evidence>
<comment type="catalytic activity">
    <reaction evidence="1">
        <text>ATP + protein L-histidine = ADP + protein N-phospho-L-histidine.</text>
        <dbReference type="EC" id="2.7.13.3"/>
    </reaction>
</comment>
<dbReference type="InterPro" id="IPR003594">
    <property type="entry name" value="HATPase_dom"/>
</dbReference>
<keyword evidence="13 15" id="KW-0472">Membrane</keyword>
<dbReference type="CDD" id="cd06225">
    <property type="entry name" value="HAMP"/>
    <property type="match status" value="1"/>
</dbReference>
<dbReference type="SMART" id="SM00388">
    <property type="entry name" value="HisKA"/>
    <property type="match status" value="1"/>
</dbReference>
<reference evidence="18" key="1">
    <citation type="submission" date="2021-10" db="EMBL/GenBank/DDBJ databases">
        <title>Anaerobic single-cell dispensing facilitates the cultivation of human gut bacteria.</title>
        <authorList>
            <person name="Afrizal A."/>
        </authorList>
    </citation>
    <scope>NUCLEOTIDE SEQUENCE</scope>
    <source>
        <strain evidence="18">CLA-AA-H272</strain>
    </source>
</reference>
<evidence type="ECO:0000256" key="14">
    <source>
        <dbReference type="SAM" id="Coils"/>
    </source>
</evidence>
<keyword evidence="12" id="KW-0902">Two-component regulatory system</keyword>
<dbReference type="GO" id="GO:0000155">
    <property type="term" value="F:phosphorelay sensor kinase activity"/>
    <property type="evidence" value="ECO:0007669"/>
    <property type="project" value="InterPro"/>
</dbReference>
<keyword evidence="5" id="KW-0597">Phosphoprotein</keyword>
<keyword evidence="7 15" id="KW-0812">Transmembrane</keyword>
<dbReference type="CDD" id="cd00082">
    <property type="entry name" value="HisKA"/>
    <property type="match status" value="1"/>
</dbReference>
<dbReference type="AlphaFoldDB" id="A0AAE3DEW9"/>
<evidence type="ECO:0000313" key="19">
    <source>
        <dbReference type="Proteomes" id="UP001199319"/>
    </source>
</evidence>
<evidence type="ECO:0000256" key="10">
    <source>
        <dbReference type="ARBA" id="ARBA00022840"/>
    </source>
</evidence>
<keyword evidence="19" id="KW-1185">Reference proteome</keyword>
<dbReference type="Pfam" id="PF00512">
    <property type="entry name" value="HisKA"/>
    <property type="match status" value="1"/>
</dbReference>
<feature type="transmembrane region" description="Helical" evidence="15">
    <location>
        <begin position="110"/>
        <end position="131"/>
    </location>
</feature>
<comment type="subcellular location">
    <subcellularLocation>
        <location evidence="2">Cell membrane</location>
        <topology evidence="2">Multi-pass membrane protein</topology>
    </subcellularLocation>
</comment>
<evidence type="ECO:0000256" key="1">
    <source>
        <dbReference type="ARBA" id="ARBA00000085"/>
    </source>
</evidence>
<gene>
    <name evidence="18" type="ORF">LKD37_10960</name>
</gene>
<keyword evidence="4" id="KW-1003">Cell membrane</keyword>
<dbReference type="EMBL" id="JAJEPW010000033">
    <property type="protein sequence ID" value="MCC2130025.1"/>
    <property type="molecule type" value="Genomic_DNA"/>
</dbReference>
<evidence type="ECO:0000256" key="8">
    <source>
        <dbReference type="ARBA" id="ARBA00022741"/>
    </source>
</evidence>
<keyword evidence="11 15" id="KW-1133">Transmembrane helix</keyword>
<dbReference type="SUPFAM" id="SSF47384">
    <property type="entry name" value="Homodimeric domain of signal transducing histidine kinase"/>
    <property type="match status" value="1"/>
</dbReference>
<keyword evidence="9 18" id="KW-0418">Kinase</keyword>
<accession>A0AAE3DEW9</accession>
<evidence type="ECO:0000256" key="11">
    <source>
        <dbReference type="ARBA" id="ARBA00022989"/>
    </source>
</evidence>
<dbReference type="Gene3D" id="3.30.565.10">
    <property type="entry name" value="Histidine kinase-like ATPase, C-terminal domain"/>
    <property type="match status" value="1"/>
</dbReference>
<dbReference type="EC" id="2.7.13.3" evidence="3"/>
<dbReference type="InterPro" id="IPR050398">
    <property type="entry name" value="HssS/ArlS-like"/>
</dbReference>
<dbReference type="PANTHER" id="PTHR45528:SF1">
    <property type="entry name" value="SENSOR HISTIDINE KINASE CPXA"/>
    <property type="match status" value="1"/>
</dbReference>
<evidence type="ECO:0000256" key="9">
    <source>
        <dbReference type="ARBA" id="ARBA00022777"/>
    </source>
</evidence>
<evidence type="ECO:0000256" key="13">
    <source>
        <dbReference type="ARBA" id="ARBA00023136"/>
    </source>
</evidence>
<dbReference type="InterPro" id="IPR003660">
    <property type="entry name" value="HAMP_dom"/>
</dbReference>
<dbReference type="InterPro" id="IPR005467">
    <property type="entry name" value="His_kinase_dom"/>
</dbReference>
<evidence type="ECO:0000256" key="2">
    <source>
        <dbReference type="ARBA" id="ARBA00004651"/>
    </source>
</evidence>
<proteinExistence type="predicted"/>
<dbReference type="RefSeq" id="WP_302929258.1">
    <property type="nucleotide sequence ID" value="NZ_JAJEPW010000033.1"/>
</dbReference>
<keyword evidence="8" id="KW-0547">Nucleotide-binding</keyword>
<dbReference type="SUPFAM" id="SSF55874">
    <property type="entry name" value="ATPase domain of HSP90 chaperone/DNA topoisomerase II/histidine kinase"/>
    <property type="match status" value="1"/>
</dbReference>
<sequence length="502" mass="55085">MKKLLEKPWAKALAFLLTLLPGTAAVYGGVELVYIYVYNVHTDRRLDMLWAVTAVCAVVAAAALVFSLSAAGHWPGHEGIHLTWVEKIPVDLFVLGLTCVWYIYLDAVYYPSATLGLAVFVALAYLFVLAFTARCKAGTVLSDLLALRLLRLFSRGAVWTWRHLRRLFLGLPLAWKTAAVLLAVMAADLLIFAYGMDGGQAALYVTLHLVLLGAAIWQVLALRQLQQGGEKLAEGDFSHPVTLSRGALPELKRHAENLNSVQAGIQRAVEEKMKSERLKTQLITNVSHDIKTPLTSIVSYVDLLKKEEMPSDAAREYLAVLDRQSQRLRKLTEDLVEASKASTGNIPVSLAPTDLNVLLSQVCGEYQQRLEKQVLEPVLSLCEPGAAAMADGRLLWRVLDNLMSNICKYAMPGTRVYLTTEREGDTARMVVRNISRYPLNISADELTERFVRGDSSRSTEGSGLGLSIATSLMSLQGGGFRLTIDGDLFKVTLTLPAAGAEE</sequence>
<keyword evidence="6" id="KW-0808">Transferase</keyword>
<evidence type="ECO:0000256" key="6">
    <source>
        <dbReference type="ARBA" id="ARBA00022679"/>
    </source>
</evidence>
<evidence type="ECO:0000256" key="4">
    <source>
        <dbReference type="ARBA" id="ARBA00022475"/>
    </source>
</evidence>
<evidence type="ECO:0000259" key="16">
    <source>
        <dbReference type="PROSITE" id="PS50109"/>
    </source>
</evidence>
<feature type="domain" description="Histidine kinase" evidence="16">
    <location>
        <begin position="285"/>
        <end position="499"/>
    </location>
</feature>
<dbReference type="PROSITE" id="PS50109">
    <property type="entry name" value="HIS_KIN"/>
    <property type="match status" value="1"/>
</dbReference>
<feature type="transmembrane region" description="Helical" evidence="15">
    <location>
        <begin position="48"/>
        <end position="72"/>
    </location>
</feature>
<comment type="caution">
    <text evidence="18">The sequence shown here is derived from an EMBL/GenBank/DDBJ whole genome shotgun (WGS) entry which is preliminary data.</text>
</comment>
<feature type="coiled-coil region" evidence="14">
    <location>
        <begin position="314"/>
        <end position="341"/>
    </location>
</feature>
<organism evidence="18 19">
    <name type="scientific">Brotocaccenecus cirricatena</name>
    <dbReference type="NCBI Taxonomy" id="3064195"/>
    <lineage>
        <taxon>Bacteria</taxon>
        <taxon>Bacillati</taxon>
        <taxon>Bacillota</taxon>
        <taxon>Clostridia</taxon>
        <taxon>Eubacteriales</taxon>
        <taxon>Oscillospiraceae</taxon>
        <taxon>Brotocaccenecus</taxon>
    </lineage>
</organism>
<dbReference type="GO" id="GO:0005886">
    <property type="term" value="C:plasma membrane"/>
    <property type="evidence" value="ECO:0007669"/>
    <property type="project" value="UniProtKB-SubCell"/>
</dbReference>
<evidence type="ECO:0000256" key="12">
    <source>
        <dbReference type="ARBA" id="ARBA00023012"/>
    </source>
</evidence>
<dbReference type="Proteomes" id="UP001199319">
    <property type="component" value="Unassembled WGS sequence"/>
</dbReference>
<evidence type="ECO:0000256" key="5">
    <source>
        <dbReference type="ARBA" id="ARBA00022553"/>
    </source>
</evidence>
<dbReference type="SMART" id="SM00387">
    <property type="entry name" value="HATPase_c"/>
    <property type="match status" value="1"/>
</dbReference>
<evidence type="ECO:0000256" key="7">
    <source>
        <dbReference type="ARBA" id="ARBA00022692"/>
    </source>
</evidence>